<dbReference type="AlphaFoldDB" id="A0A166A6M5"/>
<accession>A0A166A6M5</accession>
<reference evidence="3 4" key="1">
    <citation type="journal article" date="2016" name="Front. Microbiol.">
        <title>Comparative Genomic Analysis Reveals a Diverse Repertoire of Genes Involved in Prokaryote-Eukaryote Interactions within the Pseudovibrio Genus.</title>
        <authorList>
            <person name="Romano S."/>
            <person name="Fernandez-Guerra A."/>
            <person name="Reen F.J."/>
            <person name="Glockner F.O."/>
            <person name="Crowley S.P."/>
            <person name="O'Sullivan O."/>
            <person name="Cotter P.D."/>
            <person name="Adams C."/>
            <person name="Dobson A.D."/>
            <person name="O'Gara F."/>
        </authorList>
    </citation>
    <scope>NUCLEOTIDE SEQUENCE [LARGE SCALE GENOMIC DNA]</scope>
    <source>
        <strain evidence="3 4">Ad2</strain>
    </source>
</reference>
<dbReference type="STRING" id="989403.SAMN05421798_107213"/>
<name>A0A166A6M5_9HYPH</name>
<dbReference type="Proteomes" id="UP000076577">
    <property type="component" value="Unassembled WGS sequence"/>
</dbReference>
<feature type="signal peptide" evidence="1">
    <location>
        <begin position="1"/>
        <end position="21"/>
    </location>
</feature>
<dbReference type="InterPro" id="IPR016071">
    <property type="entry name" value="Staphylococal_nuclease_OB-fold"/>
</dbReference>
<comment type="caution">
    <text evidence="3">The sequence shown here is derived from an EMBL/GenBank/DDBJ whole genome shotgun (WGS) entry which is preliminary data.</text>
</comment>
<keyword evidence="4" id="KW-1185">Reference proteome</keyword>
<dbReference type="EMBL" id="LMCB01000006">
    <property type="protein sequence ID" value="KZL20676.1"/>
    <property type="molecule type" value="Genomic_DNA"/>
</dbReference>
<feature type="chain" id="PRO_5007870451" description="TNase-like domain-containing protein" evidence="1">
    <location>
        <begin position="22"/>
        <end position="250"/>
    </location>
</feature>
<protein>
    <recommendedName>
        <fullName evidence="2">TNase-like domain-containing protein</fullName>
    </recommendedName>
</protein>
<gene>
    <name evidence="3" type="ORF">PsAD2_01164</name>
</gene>
<sequence length="250" mass="28581">MLKQCLAMVSLIFLSWAEVHAGPCEAGLGDEQVMPRVFMEAVFENPQRFVASDGAPYYLSDLKVIGDDSPEVKKFTANNFVSVKPLADEMDRWGRRPAILLDQNRRDLSSELVESGMAMVRPQFRAFNCLKFLINLERTARREKAGIWAVKNVINDYLSIGYERFGLYEILEVRLISVGQTRSKTYLNFGERWTEDLTGIIQRGMLEEFLEFGHDLSAMSGKRVRLRGVLQMDQGPMIELRHPAQLELLD</sequence>
<evidence type="ECO:0000313" key="3">
    <source>
        <dbReference type="EMBL" id="KZL20676.1"/>
    </source>
</evidence>
<dbReference type="RefSeq" id="WP_244271363.1">
    <property type="nucleotide sequence ID" value="NZ_FOFM01000007.1"/>
</dbReference>
<proteinExistence type="predicted"/>
<dbReference type="Pfam" id="PF00565">
    <property type="entry name" value="SNase"/>
    <property type="match status" value="1"/>
</dbReference>
<organism evidence="3 4">
    <name type="scientific">Pseudovibrio axinellae</name>
    <dbReference type="NCBI Taxonomy" id="989403"/>
    <lineage>
        <taxon>Bacteria</taxon>
        <taxon>Pseudomonadati</taxon>
        <taxon>Pseudomonadota</taxon>
        <taxon>Alphaproteobacteria</taxon>
        <taxon>Hyphomicrobiales</taxon>
        <taxon>Stappiaceae</taxon>
        <taxon>Pseudovibrio</taxon>
    </lineage>
</organism>
<evidence type="ECO:0000259" key="2">
    <source>
        <dbReference type="Pfam" id="PF00565"/>
    </source>
</evidence>
<dbReference type="PATRIC" id="fig|989403.3.peg.1247"/>
<keyword evidence="1" id="KW-0732">Signal</keyword>
<evidence type="ECO:0000256" key="1">
    <source>
        <dbReference type="SAM" id="SignalP"/>
    </source>
</evidence>
<dbReference type="Gene3D" id="2.40.50.90">
    <property type="match status" value="1"/>
</dbReference>
<feature type="domain" description="TNase-like" evidence="2">
    <location>
        <begin position="74"/>
        <end position="149"/>
    </location>
</feature>
<dbReference type="SUPFAM" id="SSF50199">
    <property type="entry name" value="Staphylococcal nuclease"/>
    <property type="match status" value="1"/>
</dbReference>
<evidence type="ECO:0000313" key="4">
    <source>
        <dbReference type="Proteomes" id="UP000076577"/>
    </source>
</evidence>
<dbReference type="InterPro" id="IPR035437">
    <property type="entry name" value="SNase_OB-fold_sf"/>
</dbReference>